<comment type="caution">
    <text evidence="1">The sequence shown here is derived from an EMBL/GenBank/DDBJ whole genome shotgun (WGS) entry which is preliminary data.</text>
</comment>
<evidence type="ECO:0000313" key="2">
    <source>
        <dbReference type="Proteomes" id="UP000698173"/>
    </source>
</evidence>
<organism evidence="1 2">
    <name type="scientific">Sporosarcina psychrophila</name>
    <name type="common">Bacillus psychrophilus</name>
    <dbReference type="NCBI Taxonomy" id="1476"/>
    <lineage>
        <taxon>Bacteria</taxon>
        <taxon>Bacillati</taxon>
        <taxon>Bacillota</taxon>
        <taxon>Bacilli</taxon>
        <taxon>Bacillales</taxon>
        <taxon>Caryophanaceae</taxon>
        <taxon>Sporosarcina</taxon>
    </lineage>
</organism>
<dbReference type="AlphaFoldDB" id="A0A921KDH7"/>
<sequence>MMTWLSLHALQYKALKQINGTSERIGNMNLEEYVKVKYKNDAHWFTKEVGTVANDVRIQKVVESKAYLSGEHDILKRPNFKYNGETIEPRRIVLNLAKQILNFQNAYLLKNGITITGVEKVASKFNEVSKTGKYFLHNQKTFSNMLKYGQSAEYVYMDNGRIKSKILDPSEFTPVFNRHNQLLSIIEHYVFDGIQYYTVYEEEKVQEWSNENGRMRLIGQFASLTGLPVLYVLDGEYGNTDAKSDLDNWRTILDQMEDVISKYTDTFYKFMNPIPIVVGQELKGSLNKEVVGQGINLEDGDFKMVSPKLDSETFKVLFNTLQESLYNVSSTPSVSMGKSDISNLSEVSIKILFSLADVAAGINETYLKRGLFDRYEKVRTLLEYQGFTMSDDEFNSVDFVFEYNLPANQKEIIDNLAVLKAIGGYSTQSIVEKNPYVKDTKQEMDRLATEVVTTMPSEDVNPLVG</sequence>
<dbReference type="EMBL" id="DYWT01000175">
    <property type="protein sequence ID" value="HJF32217.1"/>
    <property type="molecule type" value="Genomic_DNA"/>
</dbReference>
<gene>
    <name evidence="1" type="ORF">K8V56_10665</name>
</gene>
<dbReference type="InterPro" id="IPR021145">
    <property type="entry name" value="Portal_protein_SPP1_Gp6-like"/>
</dbReference>
<dbReference type="Pfam" id="PF05133">
    <property type="entry name" value="SPP1_portal"/>
    <property type="match status" value="1"/>
</dbReference>
<proteinExistence type="predicted"/>
<dbReference type="Proteomes" id="UP000698173">
    <property type="component" value="Unassembled WGS sequence"/>
</dbReference>
<accession>A0A921KDH7</accession>
<name>A0A921KDH7_SPOPS</name>
<reference evidence="1" key="2">
    <citation type="submission" date="2021-09" db="EMBL/GenBank/DDBJ databases">
        <authorList>
            <person name="Gilroy R."/>
        </authorList>
    </citation>
    <scope>NUCLEOTIDE SEQUENCE</scope>
    <source>
        <strain evidence="1">CHK171-7178</strain>
    </source>
</reference>
<evidence type="ECO:0000313" key="1">
    <source>
        <dbReference type="EMBL" id="HJF32217.1"/>
    </source>
</evidence>
<reference evidence="1" key="1">
    <citation type="journal article" date="2021" name="PeerJ">
        <title>Extensive microbial diversity within the chicken gut microbiome revealed by metagenomics and culture.</title>
        <authorList>
            <person name="Gilroy R."/>
            <person name="Ravi A."/>
            <person name="Getino M."/>
            <person name="Pursley I."/>
            <person name="Horton D.L."/>
            <person name="Alikhan N.F."/>
            <person name="Baker D."/>
            <person name="Gharbi K."/>
            <person name="Hall N."/>
            <person name="Watson M."/>
            <person name="Adriaenssens E.M."/>
            <person name="Foster-Nyarko E."/>
            <person name="Jarju S."/>
            <person name="Secka A."/>
            <person name="Antonio M."/>
            <person name="Oren A."/>
            <person name="Chaudhuri R.R."/>
            <person name="La Ragione R."/>
            <person name="Hildebrand F."/>
            <person name="Pallen M.J."/>
        </authorList>
    </citation>
    <scope>NUCLEOTIDE SEQUENCE</scope>
    <source>
        <strain evidence="1">CHK171-7178</strain>
    </source>
</reference>
<protein>
    <submittedName>
        <fullName evidence="1">Phage portal protein</fullName>
    </submittedName>
</protein>